<sequence length="110" mass="12532">KKKKRGACFGHALSRRQERGGKVKAVKWLFRGFVLGWEKIAPEGSQNIEGKQQVLEFASAAKGENDKVERIFRLLSLQQCCTHRTGAFFYFCFSAAVPEKAWQQVCYCDP</sequence>
<dbReference type="VEuPathDB" id="TriTrypDB:TcIL3000_6_3000"/>
<gene>
    <name evidence="1" type="ORF">TCIL3000_6_3000</name>
</gene>
<proteinExistence type="predicted"/>
<feature type="non-terminal residue" evidence="1">
    <location>
        <position position="1"/>
    </location>
</feature>
<reference evidence="1" key="1">
    <citation type="journal article" date="2012" name="Proc. Natl. Acad. Sci. U.S.A.">
        <title>Antigenic diversity is generated by distinct evolutionary mechanisms in African trypanosome species.</title>
        <authorList>
            <person name="Jackson A.P."/>
            <person name="Berry A."/>
            <person name="Aslett M."/>
            <person name="Allison H.C."/>
            <person name="Burton P."/>
            <person name="Vavrova-Anderson J."/>
            <person name="Brown R."/>
            <person name="Browne H."/>
            <person name="Corton N."/>
            <person name="Hauser H."/>
            <person name="Gamble J."/>
            <person name="Gilderthorp R."/>
            <person name="Marcello L."/>
            <person name="McQuillan J."/>
            <person name="Otto T.D."/>
            <person name="Quail M.A."/>
            <person name="Sanders M.J."/>
            <person name="van Tonder A."/>
            <person name="Ginger M.L."/>
            <person name="Field M.C."/>
            <person name="Barry J.D."/>
            <person name="Hertz-Fowler C."/>
            <person name="Berriman M."/>
        </authorList>
    </citation>
    <scope>NUCLEOTIDE SEQUENCE</scope>
    <source>
        <strain evidence="1">IL3000</strain>
    </source>
</reference>
<dbReference type="AlphaFoldDB" id="G0UNU3"/>
<protein>
    <submittedName>
        <fullName evidence="1">Uncharacterized protein TCIL3000_6_3000</fullName>
    </submittedName>
</protein>
<evidence type="ECO:0000313" key="1">
    <source>
        <dbReference type="EMBL" id="CCC91054.1"/>
    </source>
</evidence>
<organism evidence="1">
    <name type="scientific">Trypanosoma congolense (strain IL3000)</name>
    <dbReference type="NCBI Taxonomy" id="1068625"/>
    <lineage>
        <taxon>Eukaryota</taxon>
        <taxon>Discoba</taxon>
        <taxon>Euglenozoa</taxon>
        <taxon>Kinetoplastea</taxon>
        <taxon>Metakinetoplastina</taxon>
        <taxon>Trypanosomatida</taxon>
        <taxon>Trypanosomatidae</taxon>
        <taxon>Trypanosoma</taxon>
        <taxon>Nannomonas</taxon>
    </lineage>
</organism>
<accession>G0UNU3</accession>
<name>G0UNU3_TRYCI</name>
<dbReference type="EMBL" id="HE575319">
    <property type="protein sequence ID" value="CCC91054.1"/>
    <property type="molecule type" value="Genomic_DNA"/>
</dbReference>